<name>A0A2N9F2Y4_FAGSY</name>
<reference evidence="2" key="1">
    <citation type="submission" date="2018-02" db="EMBL/GenBank/DDBJ databases">
        <authorList>
            <person name="Cohen D.B."/>
            <person name="Kent A.D."/>
        </authorList>
    </citation>
    <scope>NUCLEOTIDE SEQUENCE</scope>
</reference>
<dbReference type="GO" id="GO:0003677">
    <property type="term" value="F:DNA binding"/>
    <property type="evidence" value="ECO:0007669"/>
    <property type="project" value="InterPro"/>
</dbReference>
<organism evidence="2">
    <name type="scientific">Fagus sylvatica</name>
    <name type="common">Beechnut</name>
    <dbReference type="NCBI Taxonomy" id="28930"/>
    <lineage>
        <taxon>Eukaryota</taxon>
        <taxon>Viridiplantae</taxon>
        <taxon>Streptophyta</taxon>
        <taxon>Embryophyta</taxon>
        <taxon>Tracheophyta</taxon>
        <taxon>Spermatophyta</taxon>
        <taxon>Magnoliopsida</taxon>
        <taxon>eudicotyledons</taxon>
        <taxon>Gunneridae</taxon>
        <taxon>Pentapetalae</taxon>
        <taxon>rosids</taxon>
        <taxon>fabids</taxon>
        <taxon>Fagales</taxon>
        <taxon>Fagaceae</taxon>
        <taxon>Fagus</taxon>
    </lineage>
</organism>
<proteinExistence type="predicted"/>
<accession>A0A2N9F2Y4</accession>
<sequence>MSNVFIGREGARWFQTALKDGAIPLDLGIWGDLWGWRGFSQVLAGLMGTELAGKQKAWLEKIFPLLAFSCGRHDGHLNTTGMAGIEMFLKLELVVVVDTQRYLEPSDWVLNKLKRFGKLVGASYEGYEDKVIEILMDVDARRRQAVIGGRRATGSRKRGIKELKGLVSTVSYKTRGSNSVSNSKGWVVNVDSMNVKIVPWNVWGLNELDKRLWVKHLLKGWKADIMSLQETKLGLISSRTLRSLWGCHYVDRLFLGSNGASGGILLMWDRRVVEKIEDAVGRYSVSCKFKITMCGFIQEFMDPIWIVIGRVYRMSKRGLRVGGMLHGVWEVINVVRYLTKRFPSASFTSAMYDFSDFISAHDLIDNPLSGGKFTWFNGPFRFENMWLKVDGFVERVQKWWDSYHFQGLLSFILASKLKALKMDLRKWNEEVLGNVIKKNELWVELNALDFDVHSWSPTYAERARKDCVIAELENHVDGRNKNTIRKLSIDGVVSTQLDAIQKHIVQFCTNLYMEWEYSWPRLDGLQFSVLSNEDVAGLDRPFAEDEVYAMVKNFNGGKASSSDGFSMAFYQSCWSIVGKDVMDVCEEFHEQSHFERSLNTTLISLIPKKPGAIVTKDFRPISLVGSVYKIIVKLLANKLSLVLAKIVSHSQNACIMGMQIQDSVLIANECLDSRMKSEVPGVLCKSNLEKAFDHVNWDFLFSRGIRQGNPLPPMLFVIVMEAFSGMMDKAVEGGFLSGFLVGAITGLCVNLRKFELVPVGFVNDIESLANILGCKTTNLLMQYLGLPLGAKFKSKDIWIPVLEKVERRLWQWLSVLRRSREIYYGKDPGRNLSSTWSIGTRFVLLRYGGLAVRSLFTFNKALLGKWLWRFGMERDALWRRVIDEKYGSTGRGWHTPLARGSYWVGDGSRLRFLSDDWCGEAPLKVTFTELYRITRDKEALVANHLQVHNDVVHWELNFIRLIQDWELEFVSNFLDLLYSVLTKGQRADQMCWKPSSTKVFQVRSFYCALSPRNVVSIPWKSIWKLRVPRWVTFFIWTVALGKILTAVNLRRRNIILVNWCCMCRVDEETIDYLFLHCKVANELWDIVLSLFGMHWVMPRRVVDLLDCWQGGLG</sequence>
<dbReference type="InterPro" id="IPR020847">
    <property type="entry name" value="AP_endonuclease_F1_BS"/>
</dbReference>
<dbReference type="AlphaFoldDB" id="A0A2N9F2Y4"/>
<gene>
    <name evidence="2" type="ORF">FSB_LOCUS13208</name>
</gene>
<dbReference type="PANTHER" id="PTHR46890">
    <property type="entry name" value="NON-LTR RETROLELEMENT REVERSE TRANSCRIPTASE-LIKE PROTEIN-RELATED"/>
    <property type="match status" value="1"/>
</dbReference>
<dbReference type="PANTHER" id="PTHR46890:SF50">
    <property type="entry name" value="RNA-DIRECTED DNA POLYMERASE, EUKARYOTA, REVERSE TRANSCRIPTASE ZINC-BINDING DOMAIN PROTEIN-RELATED"/>
    <property type="match status" value="1"/>
</dbReference>
<dbReference type="SUPFAM" id="SSF56219">
    <property type="entry name" value="DNase I-like"/>
    <property type="match status" value="1"/>
</dbReference>
<dbReference type="GO" id="GO:0004519">
    <property type="term" value="F:endonuclease activity"/>
    <property type="evidence" value="ECO:0007669"/>
    <property type="project" value="InterPro"/>
</dbReference>
<dbReference type="EMBL" id="OIVN01000775">
    <property type="protein sequence ID" value="SPC85326.1"/>
    <property type="molecule type" value="Genomic_DNA"/>
</dbReference>
<dbReference type="InterPro" id="IPR026960">
    <property type="entry name" value="RVT-Znf"/>
</dbReference>
<dbReference type="InterPro" id="IPR036691">
    <property type="entry name" value="Endo/exonu/phosph_ase_sf"/>
</dbReference>
<dbReference type="GO" id="GO:0006281">
    <property type="term" value="P:DNA repair"/>
    <property type="evidence" value="ECO:0007669"/>
    <property type="project" value="InterPro"/>
</dbReference>
<dbReference type="InterPro" id="IPR052343">
    <property type="entry name" value="Retrotransposon-Effector_Assoc"/>
</dbReference>
<evidence type="ECO:0000259" key="1">
    <source>
        <dbReference type="Pfam" id="PF13966"/>
    </source>
</evidence>
<feature type="domain" description="Reverse transcriptase zinc-binding" evidence="1">
    <location>
        <begin position="1000"/>
        <end position="1084"/>
    </location>
</feature>
<evidence type="ECO:0000313" key="2">
    <source>
        <dbReference type="EMBL" id="SPC85326.1"/>
    </source>
</evidence>
<dbReference type="Pfam" id="PF13966">
    <property type="entry name" value="zf-RVT"/>
    <property type="match status" value="1"/>
</dbReference>
<dbReference type="Gene3D" id="3.60.10.10">
    <property type="entry name" value="Endonuclease/exonuclease/phosphatase"/>
    <property type="match status" value="1"/>
</dbReference>
<protein>
    <recommendedName>
        <fullName evidence="1">Reverse transcriptase zinc-binding domain-containing protein</fullName>
    </recommendedName>
</protein>
<dbReference type="CDD" id="cd01650">
    <property type="entry name" value="RT_nLTR_like"/>
    <property type="match status" value="1"/>
</dbReference>
<dbReference type="PROSITE" id="PS00726">
    <property type="entry name" value="AP_NUCLEASE_F1_1"/>
    <property type="match status" value="1"/>
</dbReference>